<dbReference type="GO" id="GO:0043190">
    <property type="term" value="C:ATP-binding cassette (ABC) transporter complex"/>
    <property type="evidence" value="ECO:0007669"/>
    <property type="project" value="InterPro"/>
</dbReference>
<protein>
    <recommendedName>
        <fullName evidence="4">Solute-binding protein family 5 domain-containing protein</fullName>
    </recommendedName>
</protein>
<accession>A0A410PVP4</accession>
<keyword evidence="6" id="KW-1185">Reference proteome</keyword>
<dbReference type="GO" id="GO:0042597">
    <property type="term" value="C:periplasmic space"/>
    <property type="evidence" value="ECO:0007669"/>
    <property type="project" value="UniProtKB-ARBA"/>
</dbReference>
<evidence type="ECO:0000313" key="6">
    <source>
        <dbReference type="Proteomes" id="UP000287601"/>
    </source>
</evidence>
<proteinExistence type="inferred from homology"/>
<dbReference type="GO" id="GO:0015833">
    <property type="term" value="P:peptide transport"/>
    <property type="evidence" value="ECO:0007669"/>
    <property type="project" value="TreeGrafter"/>
</dbReference>
<dbReference type="Gene3D" id="3.90.76.10">
    <property type="entry name" value="Dipeptide-binding Protein, Domain 1"/>
    <property type="match status" value="1"/>
</dbReference>
<dbReference type="InterPro" id="IPR039424">
    <property type="entry name" value="SBP_5"/>
</dbReference>
<dbReference type="Proteomes" id="UP000287601">
    <property type="component" value="Chromosome"/>
</dbReference>
<dbReference type="PIRSF" id="PIRSF002741">
    <property type="entry name" value="MppA"/>
    <property type="match status" value="1"/>
</dbReference>
<dbReference type="SUPFAM" id="SSF53850">
    <property type="entry name" value="Periplasmic binding protein-like II"/>
    <property type="match status" value="1"/>
</dbReference>
<evidence type="ECO:0000256" key="1">
    <source>
        <dbReference type="ARBA" id="ARBA00005695"/>
    </source>
</evidence>
<organism evidence="5 6">
    <name type="scientific">Aminipila luticellarii</name>
    <dbReference type="NCBI Taxonomy" id="2507160"/>
    <lineage>
        <taxon>Bacteria</taxon>
        <taxon>Bacillati</taxon>
        <taxon>Bacillota</taxon>
        <taxon>Clostridia</taxon>
        <taxon>Peptostreptococcales</taxon>
        <taxon>Anaerovoracaceae</taxon>
        <taxon>Aminipila</taxon>
    </lineage>
</organism>
<dbReference type="Gene3D" id="3.10.105.10">
    <property type="entry name" value="Dipeptide-binding Protein, Domain 3"/>
    <property type="match status" value="1"/>
</dbReference>
<dbReference type="GO" id="GO:1904680">
    <property type="term" value="F:peptide transmembrane transporter activity"/>
    <property type="evidence" value="ECO:0007669"/>
    <property type="project" value="TreeGrafter"/>
</dbReference>
<evidence type="ECO:0000256" key="2">
    <source>
        <dbReference type="ARBA" id="ARBA00022448"/>
    </source>
</evidence>
<dbReference type="PANTHER" id="PTHR30290:SF9">
    <property type="entry name" value="OLIGOPEPTIDE-BINDING PROTEIN APPA"/>
    <property type="match status" value="1"/>
</dbReference>
<dbReference type="Gene3D" id="3.40.190.10">
    <property type="entry name" value="Periplasmic binding protein-like II"/>
    <property type="match status" value="1"/>
</dbReference>
<dbReference type="PANTHER" id="PTHR30290">
    <property type="entry name" value="PERIPLASMIC BINDING COMPONENT OF ABC TRANSPORTER"/>
    <property type="match status" value="1"/>
</dbReference>
<feature type="domain" description="Solute-binding protein family 5" evidence="4">
    <location>
        <begin position="99"/>
        <end position="451"/>
    </location>
</feature>
<name>A0A410PVP4_9FIRM</name>
<dbReference type="KEGG" id="amij:EQM06_06820"/>
<dbReference type="Pfam" id="PF00496">
    <property type="entry name" value="SBP_bac_5"/>
    <property type="match status" value="1"/>
</dbReference>
<dbReference type="InterPro" id="IPR000914">
    <property type="entry name" value="SBP_5_dom"/>
</dbReference>
<dbReference type="InterPro" id="IPR030678">
    <property type="entry name" value="Peptide/Ni-bd"/>
</dbReference>
<keyword evidence="3" id="KW-0732">Signal</keyword>
<evidence type="ECO:0000256" key="3">
    <source>
        <dbReference type="ARBA" id="ARBA00022729"/>
    </source>
</evidence>
<dbReference type="EMBL" id="CP035281">
    <property type="protein sequence ID" value="QAT42970.1"/>
    <property type="molecule type" value="Genomic_DNA"/>
</dbReference>
<dbReference type="AlphaFoldDB" id="A0A410PVP4"/>
<reference evidence="5 6" key="1">
    <citation type="submission" date="2019-01" db="EMBL/GenBank/DDBJ databases">
        <title>Draft genomes of a novel of Aminipila strains.</title>
        <authorList>
            <person name="Ma S."/>
        </authorList>
    </citation>
    <scope>NUCLEOTIDE SEQUENCE [LARGE SCALE GENOMIC DNA]</scope>
    <source>
        <strain evidence="6">JN-39</strain>
    </source>
</reference>
<sequence>MFSSIGSVITVFTKVICLLARREKMKKKLLALSLIAALVVSMTACGGNGSGNDKAQKDGLSIVDSEWYGLDVFQLDSTASVQSLAAEALFQWDAETNTVVDNVCTDWQVSEDGKTATFNVPEGMKFSTGKQVEPEDVVASIEHGLKVSPYAEGYDNIQSMDVNGRQVTLHLSSFKSDMLYYLCSGFIVVIPKDELDSMNDKKLMWGCHPYGLYSLAENGYISGSEVKLVRNDGYKCANPLVENKGPAKFKTVSVHFNEEKFTATEELKNGTTDIIASLSTDDQRKDLEKSDSVVIKKTSYPNIDYFEMNTDSPVFSDINVRKALALSLDRESLAKAMNGIISPAYSIIYDSVQNFSPDAKDWFKTNLSNDPEKAKKLLDEAGWKDTNGDGIREKNGKDLAFTWYAWTNSTTIPEILAEQLKTVGFKMNIEAIDWNYVNQKIGDNKYDTGIEWLSWAEPILVLNNCYRDPNAPGNTEAYKSMVKDIASTIDTNERTKKIGDAQMHIFENVNLIPLYSEESFTAYNKNLKGMKILTDGVMLLNDITY</sequence>
<evidence type="ECO:0000259" key="4">
    <source>
        <dbReference type="Pfam" id="PF00496"/>
    </source>
</evidence>
<evidence type="ECO:0000313" key="5">
    <source>
        <dbReference type="EMBL" id="QAT42970.1"/>
    </source>
</evidence>
<dbReference type="OrthoDB" id="9772924at2"/>
<comment type="similarity">
    <text evidence="1">Belongs to the bacterial solute-binding protein 5 family.</text>
</comment>
<gene>
    <name evidence="5" type="ORF">EQM06_06820</name>
</gene>
<keyword evidence="2" id="KW-0813">Transport</keyword>